<proteinExistence type="predicted"/>
<dbReference type="Proteomes" id="UP000001491">
    <property type="component" value="Chromosome"/>
</dbReference>
<evidence type="ECO:0000313" key="2">
    <source>
        <dbReference type="Proteomes" id="UP000001491"/>
    </source>
</evidence>
<evidence type="ECO:0000313" key="1">
    <source>
        <dbReference type="EMBL" id="CAT05024.1"/>
    </source>
</evidence>
<dbReference type="KEGG" id="mco:MCJ_003330"/>
<dbReference type="EMBL" id="FM864216">
    <property type="protein sequence ID" value="CAT05024.1"/>
    <property type="molecule type" value="Genomic_DNA"/>
</dbReference>
<accession>C5J6D2</accession>
<gene>
    <name evidence="1" type="ordered locus">MCJ_003330</name>
</gene>
<dbReference type="HOGENOM" id="CLU_3330390_0_0_14"/>
<protein>
    <submittedName>
        <fullName evidence="1">Uncharacterized protein</fullName>
    </submittedName>
</protein>
<name>C5J6D2_MESCH</name>
<organism evidence="1 2">
    <name type="scientific">Mesomycoplasma conjunctivae (strain ATCC 25834 / NCTC 10147 / HRC/581)</name>
    <name type="common">Mycoplasma conjunctivae</name>
    <dbReference type="NCBI Taxonomy" id="572263"/>
    <lineage>
        <taxon>Bacteria</taxon>
        <taxon>Bacillati</taxon>
        <taxon>Mycoplasmatota</taxon>
        <taxon>Mycoplasmoidales</taxon>
        <taxon>Metamycoplasmataceae</taxon>
        <taxon>Mesomycoplasma</taxon>
    </lineage>
</organism>
<reference evidence="2" key="1">
    <citation type="journal article" date="2009" name="BMC Bioinformatics">
        <title>The Mycoplasma conjunctivae genome sequencing, annotation and analysis.</title>
        <authorList>
            <person name="Calderon-Copete S.P."/>
            <person name="Wigger G."/>
            <person name="Wunderlin C."/>
            <person name="Schmidheini T."/>
            <person name="Frey J."/>
            <person name="Quail M.A."/>
            <person name="Falquet L."/>
        </authorList>
    </citation>
    <scope>NUCLEOTIDE SEQUENCE [LARGE SCALE GENOMIC DNA]</scope>
    <source>
        <strain evidence="2">ATCC 25834 / NCTC 10147 / HRC/581</strain>
    </source>
</reference>
<sequence length="38" mass="4588">MLSIFSSNLVSQLNKRKYKKQTILNNLLFILIFFNQLR</sequence>
<keyword evidence="2" id="KW-1185">Reference proteome</keyword>
<dbReference type="AlphaFoldDB" id="C5J6D2"/>